<reference evidence="17 18" key="1">
    <citation type="journal article" date="2017" name="Int. J. Syst. Evol. Microbiol.">
        <title>Oleiagrimonas citrea sp. nov., a marine bacterium isolated from tidal flat sediment and emended description of the genus Oleiagrimonas Fang et al. 2015 and Oleiagrimonas soli.</title>
        <authorList>
            <person name="Yang S.H."/>
            <person name="Seo H.S."/>
            <person name="Seong C.N."/>
            <person name="Kwon K.K."/>
        </authorList>
    </citation>
    <scope>NUCLEOTIDE SEQUENCE [LARGE SCALE GENOMIC DNA]</scope>
    <source>
        <strain evidence="17 18">MEBiC09124</strain>
    </source>
</reference>
<comment type="miscellaneous">
    <text evidence="14">Both phosphorylation and phosphorolysis are carried out by the same active site and suggest a common mechanism for both reactions.</text>
</comment>
<keyword evidence="7 14" id="KW-0479">Metal-binding</keyword>
<dbReference type="Gene3D" id="3.40.50.300">
    <property type="entry name" value="P-loop containing nucleotide triphosphate hydrolases"/>
    <property type="match status" value="1"/>
</dbReference>
<keyword evidence="12 14" id="KW-0511">Multifunctional enzyme</keyword>
<dbReference type="Gene3D" id="3.40.1390.20">
    <property type="entry name" value="HprK N-terminal domain-like"/>
    <property type="match status" value="1"/>
</dbReference>
<comment type="caution">
    <text evidence="14">Lacks conserved residue(s) required for the propagation of feature annotation.</text>
</comment>
<protein>
    <recommendedName>
        <fullName evidence="14">HPr kinase/phosphorylase</fullName>
        <shortName evidence="14">HPrK/P</shortName>
        <ecNumber evidence="14">2.7.11.-</ecNumber>
        <ecNumber evidence="14">2.7.4.-</ecNumber>
    </recommendedName>
    <alternativeName>
        <fullName evidence="14">HPr(Ser) kinase/phosphorylase</fullName>
    </alternativeName>
</protein>
<dbReference type="FunFam" id="3.40.50.300:FF:000174">
    <property type="entry name" value="HPr kinase/phosphorylase"/>
    <property type="match status" value="1"/>
</dbReference>
<dbReference type="EC" id="2.7.4.-" evidence="14"/>
<evidence type="ECO:0000256" key="6">
    <source>
        <dbReference type="ARBA" id="ARBA00022679"/>
    </source>
</evidence>
<organism evidence="17 18">
    <name type="scientific">Oleiagrimonas citrea</name>
    <dbReference type="NCBI Taxonomy" id="1665687"/>
    <lineage>
        <taxon>Bacteria</taxon>
        <taxon>Pseudomonadati</taxon>
        <taxon>Pseudomonadota</taxon>
        <taxon>Gammaproteobacteria</taxon>
        <taxon>Lysobacterales</taxon>
        <taxon>Rhodanobacteraceae</taxon>
        <taxon>Oleiagrimonas</taxon>
    </lineage>
</organism>
<dbReference type="Proteomes" id="UP000541636">
    <property type="component" value="Unassembled WGS sequence"/>
</dbReference>
<comment type="cofactor">
    <cofactor evidence="2 14">
        <name>Mg(2+)</name>
        <dbReference type="ChEBI" id="CHEBI:18420"/>
    </cofactor>
</comment>
<dbReference type="PANTHER" id="PTHR30305">
    <property type="entry name" value="PROTEIN YJDM-RELATED"/>
    <property type="match status" value="1"/>
</dbReference>
<evidence type="ECO:0000313" key="17">
    <source>
        <dbReference type="EMBL" id="NKZ39676.1"/>
    </source>
</evidence>
<feature type="domain" description="HPr kinase/phosphorylase C-terminal" evidence="16">
    <location>
        <begin position="134"/>
        <end position="305"/>
    </location>
</feature>
<dbReference type="PANTHER" id="PTHR30305:SF1">
    <property type="entry name" value="HPR KINASE_PHOSPHORYLASE"/>
    <property type="match status" value="1"/>
</dbReference>
<feature type="active site" evidence="14">
    <location>
        <position position="250"/>
    </location>
</feature>
<dbReference type="RefSeq" id="WP_113063587.1">
    <property type="nucleotide sequence ID" value="NZ_JAAZQD010000004.1"/>
</dbReference>
<comment type="catalytic activity">
    <reaction evidence="1 14">
        <text>[HPr protein]-L-serine + ATP = [HPr protein]-O-phospho-L-serine + ADP + H(+)</text>
        <dbReference type="Rhea" id="RHEA:46600"/>
        <dbReference type="Rhea" id="RHEA-COMP:11602"/>
        <dbReference type="Rhea" id="RHEA-COMP:11603"/>
        <dbReference type="ChEBI" id="CHEBI:15378"/>
        <dbReference type="ChEBI" id="CHEBI:29999"/>
        <dbReference type="ChEBI" id="CHEBI:30616"/>
        <dbReference type="ChEBI" id="CHEBI:83421"/>
        <dbReference type="ChEBI" id="CHEBI:456216"/>
    </reaction>
</comment>
<comment type="function">
    <text evidence="14">Catalyzes the ATP- as well as the pyrophosphate-dependent phosphorylation of a specific serine residue in HPr, a phosphocarrier protein of the phosphoenolpyruvate-dependent sugar phosphotransferase system (PTS). HprK/P also catalyzes the pyrophosphate-producing, inorganic phosphate-dependent dephosphorylation (phosphorolysis) of seryl-phosphorylated HPr (P-Ser-HPr).</text>
</comment>
<dbReference type="SUPFAM" id="SSF53795">
    <property type="entry name" value="PEP carboxykinase-like"/>
    <property type="match status" value="1"/>
</dbReference>
<evidence type="ECO:0000256" key="9">
    <source>
        <dbReference type="ARBA" id="ARBA00022777"/>
    </source>
</evidence>
<comment type="catalytic activity">
    <reaction evidence="13 14">
        <text>[HPr protein]-O-phospho-L-serine + phosphate + H(+) = [HPr protein]-L-serine + diphosphate</text>
        <dbReference type="Rhea" id="RHEA:46604"/>
        <dbReference type="Rhea" id="RHEA-COMP:11602"/>
        <dbReference type="Rhea" id="RHEA-COMP:11603"/>
        <dbReference type="ChEBI" id="CHEBI:15378"/>
        <dbReference type="ChEBI" id="CHEBI:29999"/>
        <dbReference type="ChEBI" id="CHEBI:33019"/>
        <dbReference type="ChEBI" id="CHEBI:43474"/>
        <dbReference type="ChEBI" id="CHEBI:83421"/>
    </reaction>
</comment>
<keyword evidence="6 14" id="KW-0808">Transferase</keyword>
<keyword evidence="11 14" id="KW-0460">Magnesium</keyword>
<dbReference type="HAMAP" id="MF_01249">
    <property type="entry name" value="HPr_kinase"/>
    <property type="match status" value="1"/>
</dbReference>
<dbReference type="InterPro" id="IPR011104">
    <property type="entry name" value="Hpr_kin/Pase_C"/>
</dbReference>
<comment type="subunit">
    <text evidence="4 14">Homohexamer.</text>
</comment>
<name>A0A846ZNS7_9GAMM</name>
<keyword evidence="10 14" id="KW-0067">ATP-binding</keyword>
<feature type="active site" evidence="14">
    <location>
        <position position="163"/>
    </location>
</feature>
<evidence type="ECO:0000256" key="2">
    <source>
        <dbReference type="ARBA" id="ARBA00001946"/>
    </source>
</evidence>
<proteinExistence type="inferred from homology"/>
<comment type="caution">
    <text evidence="17">The sequence shown here is derived from an EMBL/GenBank/DDBJ whole genome shotgun (WGS) entry which is preliminary data.</text>
</comment>
<feature type="region of interest" description="Important for the catalytic mechanism of both phosphorylation and dephosphorylation" evidence="14">
    <location>
        <begin position="205"/>
        <end position="214"/>
    </location>
</feature>
<evidence type="ECO:0000256" key="10">
    <source>
        <dbReference type="ARBA" id="ARBA00022840"/>
    </source>
</evidence>
<dbReference type="Pfam" id="PF02603">
    <property type="entry name" value="Hpr_kinase_N"/>
    <property type="match status" value="1"/>
</dbReference>
<dbReference type="AlphaFoldDB" id="A0A846ZNS7"/>
<evidence type="ECO:0000256" key="13">
    <source>
        <dbReference type="ARBA" id="ARBA00047657"/>
    </source>
</evidence>
<keyword evidence="5 14" id="KW-0723">Serine/threonine-protein kinase</keyword>
<feature type="active site" evidence="14">
    <location>
        <position position="142"/>
    </location>
</feature>
<feature type="binding site" evidence="14">
    <location>
        <position position="164"/>
    </location>
    <ligand>
        <name>Mg(2+)</name>
        <dbReference type="ChEBI" id="CHEBI:18420"/>
    </ligand>
</feature>
<dbReference type="Pfam" id="PF07475">
    <property type="entry name" value="Hpr_kinase_C"/>
    <property type="match status" value="1"/>
</dbReference>
<dbReference type="EMBL" id="JAAZQD010000004">
    <property type="protein sequence ID" value="NKZ39676.1"/>
    <property type="molecule type" value="Genomic_DNA"/>
</dbReference>
<accession>A0A846ZNS7</accession>
<evidence type="ECO:0000256" key="11">
    <source>
        <dbReference type="ARBA" id="ARBA00022842"/>
    </source>
</evidence>
<evidence type="ECO:0000256" key="4">
    <source>
        <dbReference type="ARBA" id="ARBA00011643"/>
    </source>
</evidence>
<comment type="similarity">
    <text evidence="3 14">Belongs to the HPrK/P family.</text>
</comment>
<evidence type="ECO:0000313" key="18">
    <source>
        <dbReference type="Proteomes" id="UP000541636"/>
    </source>
</evidence>
<evidence type="ECO:0000259" key="15">
    <source>
        <dbReference type="Pfam" id="PF02603"/>
    </source>
</evidence>
<dbReference type="GO" id="GO:0004712">
    <property type="term" value="F:protein serine/threonine/tyrosine kinase activity"/>
    <property type="evidence" value="ECO:0007669"/>
    <property type="project" value="UniProtKB-UniRule"/>
</dbReference>
<keyword evidence="9 14" id="KW-0418">Kinase</keyword>
<dbReference type="GO" id="GO:0006109">
    <property type="term" value="P:regulation of carbohydrate metabolic process"/>
    <property type="evidence" value="ECO:0007669"/>
    <property type="project" value="UniProtKB-UniRule"/>
</dbReference>
<feature type="domain" description="HPr(Ser) kinase/phosphorylase N-terminal" evidence="15">
    <location>
        <begin position="5"/>
        <end position="131"/>
    </location>
</feature>
<evidence type="ECO:0000256" key="7">
    <source>
        <dbReference type="ARBA" id="ARBA00022723"/>
    </source>
</evidence>
<keyword evidence="18" id="KW-1185">Reference proteome</keyword>
<evidence type="ECO:0000256" key="14">
    <source>
        <dbReference type="HAMAP-Rule" id="MF_01249"/>
    </source>
</evidence>
<dbReference type="GO" id="GO:0005524">
    <property type="term" value="F:ATP binding"/>
    <property type="evidence" value="ECO:0007669"/>
    <property type="project" value="UniProtKB-UniRule"/>
</dbReference>
<evidence type="ECO:0000256" key="8">
    <source>
        <dbReference type="ARBA" id="ARBA00022741"/>
    </source>
</evidence>
<gene>
    <name evidence="14 17" type="primary">hprK</name>
    <name evidence="17" type="ORF">HF690_12015</name>
</gene>
<dbReference type="GO" id="GO:0004674">
    <property type="term" value="F:protein serine/threonine kinase activity"/>
    <property type="evidence" value="ECO:0007669"/>
    <property type="project" value="UniProtKB-KW"/>
</dbReference>
<dbReference type="InterPro" id="IPR003755">
    <property type="entry name" value="HPr(Ser)_kin/Pase"/>
</dbReference>
<dbReference type="GO" id="GO:0000155">
    <property type="term" value="F:phosphorelay sensor kinase activity"/>
    <property type="evidence" value="ECO:0007669"/>
    <property type="project" value="InterPro"/>
</dbReference>
<dbReference type="CDD" id="cd01918">
    <property type="entry name" value="HprK_C"/>
    <property type="match status" value="1"/>
</dbReference>
<dbReference type="InterPro" id="IPR027417">
    <property type="entry name" value="P-loop_NTPase"/>
</dbReference>
<feature type="active site" description="Proton acceptor; for phosphorylation activity. Proton donor; for dephosphorylation activity" evidence="14">
    <location>
        <position position="181"/>
    </location>
</feature>
<feature type="binding site" evidence="14">
    <location>
        <position position="206"/>
    </location>
    <ligand>
        <name>Mg(2+)</name>
        <dbReference type="ChEBI" id="CHEBI:18420"/>
    </ligand>
</feature>
<evidence type="ECO:0000256" key="12">
    <source>
        <dbReference type="ARBA" id="ARBA00023268"/>
    </source>
</evidence>
<dbReference type="InterPro" id="IPR028979">
    <property type="entry name" value="Ser_kin/Pase_Hpr-like_N_sf"/>
</dbReference>
<keyword evidence="8 14" id="KW-0547">Nucleotide-binding</keyword>
<evidence type="ECO:0000256" key="3">
    <source>
        <dbReference type="ARBA" id="ARBA00006883"/>
    </source>
</evidence>
<comment type="domain">
    <text evidence="14">The Walker A ATP-binding motif also binds Pi and PPi.</text>
</comment>
<dbReference type="EC" id="2.7.11.-" evidence="14"/>
<dbReference type="SUPFAM" id="SSF75138">
    <property type="entry name" value="HprK N-terminal domain-like"/>
    <property type="match status" value="1"/>
</dbReference>
<feature type="region of interest" description="Important for the catalytic mechanism of dephosphorylation" evidence="14">
    <location>
        <begin position="271"/>
        <end position="276"/>
    </location>
</feature>
<dbReference type="InterPro" id="IPR011126">
    <property type="entry name" value="Hpr_kin/Pase_Hpr_N"/>
</dbReference>
<dbReference type="NCBIfam" id="TIGR00679">
    <property type="entry name" value="hpr-ser"/>
    <property type="match status" value="1"/>
</dbReference>
<evidence type="ECO:0000259" key="16">
    <source>
        <dbReference type="Pfam" id="PF07475"/>
    </source>
</evidence>
<dbReference type="GO" id="GO:0000287">
    <property type="term" value="F:magnesium ion binding"/>
    <property type="evidence" value="ECO:0007669"/>
    <property type="project" value="UniProtKB-UniRule"/>
</dbReference>
<evidence type="ECO:0000256" key="1">
    <source>
        <dbReference type="ARBA" id="ARBA00001120"/>
    </source>
</evidence>
<evidence type="ECO:0000256" key="5">
    <source>
        <dbReference type="ARBA" id="ARBA00022527"/>
    </source>
</evidence>
<sequence>MEQLTARQLFDDVEDRMALRWVAGLRGESRVVKIDRSQSRRPSLVGYLNIIYPNKVQIIGTEELRYLDSLDSRQRWKTIQKIIANAPIALIISKEQSVPSDLRDAAEESDTPLWLSSKRGHELLTWLQYHLARSLARSITLHGVFMEVYSIGVLITGEPGSGKSELALELVTRGHRLVADDATEFTLIAPDVIDGTCPSLIRDLLEVRGLGVLNVREMFGHTAVKASKYLRLIIHLKPMREGEEADAMTRITGDVSHQDVMDVKVPKLTIPVAPGRNLSVLVEAAVRSHMLKSQGIDPAQTFMDRQAHQLRHMPPW</sequence>